<protein>
    <submittedName>
        <fullName evidence="1">Uncharacterized protein</fullName>
    </submittedName>
</protein>
<comment type="caution">
    <text evidence="1">The sequence shown here is derived from an EMBL/GenBank/DDBJ whole genome shotgun (WGS) entry which is preliminary data.</text>
</comment>
<evidence type="ECO:0000313" key="1">
    <source>
        <dbReference type="EMBL" id="KAG0476832.1"/>
    </source>
</evidence>
<dbReference type="Proteomes" id="UP000636800">
    <property type="component" value="Chromosome 6"/>
</dbReference>
<dbReference type="EMBL" id="JADCNL010000006">
    <property type="protein sequence ID" value="KAG0476832.1"/>
    <property type="molecule type" value="Genomic_DNA"/>
</dbReference>
<reference evidence="1 2" key="1">
    <citation type="journal article" date="2020" name="Nat. Food">
        <title>A phased Vanilla planifolia genome enables genetic improvement of flavour and production.</title>
        <authorList>
            <person name="Hasing T."/>
            <person name="Tang H."/>
            <person name="Brym M."/>
            <person name="Khazi F."/>
            <person name="Huang T."/>
            <person name="Chambers A.H."/>
        </authorList>
    </citation>
    <scope>NUCLEOTIDE SEQUENCE [LARGE SCALE GENOMIC DNA]</scope>
    <source>
        <tissue evidence="1">Leaf</tissue>
    </source>
</reference>
<proteinExistence type="predicted"/>
<organism evidence="1 2">
    <name type="scientific">Vanilla planifolia</name>
    <name type="common">Vanilla</name>
    <dbReference type="NCBI Taxonomy" id="51239"/>
    <lineage>
        <taxon>Eukaryota</taxon>
        <taxon>Viridiplantae</taxon>
        <taxon>Streptophyta</taxon>
        <taxon>Embryophyta</taxon>
        <taxon>Tracheophyta</taxon>
        <taxon>Spermatophyta</taxon>
        <taxon>Magnoliopsida</taxon>
        <taxon>Liliopsida</taxon>
        <taxon>Asparagales</taxon>
        <taxon>Orchidaceae</taxon>
        <taxon>Vanilloideae</taxon>
        <taxon>Vanilleae</taxon>
        <taxon>Vanilla</taxon>
    </lineage>
</organism>
<gene>
    <name evidence="1" type="ORF">HPP92_013673</name>
</gene>
<accession>A0A835QZV3</accession>
<keyword evidence="2" id="KW-1185">Reference proteome</keyword>
<evidence type="ECO:0000313" key="2">
    <source>
        <dbReference type="Proteomes" id="UP000636800"/>
    </source>
</evidence>
<sequence>MKKSKLLIKVEKLHHHHLLHHHHQMKMALKNRAAQAQISTGNKGSIKRLKSRHSALARTWNDPNAGHVVREKGPFVCNPSAAGRSSRLQRRTRACAGPAGAVHARSWIL</sequence>
<dbReference type="AlphaFoldDB" id="A0A835QZV3"/>
<name>A0A835QZV3_VANPL</name>
<dbReference type="OrthoDB" id="1894389at2759"/>